<gene>
    <name evidence="16" type="ORF">C0J27_02510</name>
</gene>
<dbReference type="PANTHER" id="PTHR24029:SF0">
    <property type="entry name" value="UVRABC SYSTEM PROTEIN B"/>
    <property type="match status" value="1"/>
</dbReference>
<dbReference type="GO" id="GO:0006289">
    <property type="term" value="P:nucleotide-excision repair"/>
    <property type="evidence" value="ECO:0007669"/>
    <property type="project" value="InterPro"/>
</dbReference>
<dbReference type="AlphaFoldDB" id="A0A345ZBE0"/>
<keyword evidence="3" id="KW-0963">Cytoplasm</keyword>
<evidence type="ECO:0000259" key="13">
    <source>
        <dbReference type="PROSITE" id="PS50151"/>
    </source>
</evidence>
<evidence type="ECO:0000256" key="4">
    <source>
        <dbReference type="ARBA" id="ARBA00022741"/>
    </source>
</evidence>
<dbReference type="PROSITE" id="PS51194">
    <property type="entry name" value="HELICASE_CTER"/>
    <property type="match status" value="1"/>
</dbReference>
<dbReference type="CDD" id="cd17916">
    <property type="entry name" value="DEXHc_UvrB"/>
    <property type="match status" value="1"/>
</dbReference>
<dbReference type="InterPro" id="IPR027417">
    <property type="entry name" value="P-loop_NTPase"/>
</dbReference>
<dbReference type="GO" id="GO:0003677">
    <property type="term" value="F:DNA binding"/>
    <property type="evidence" value="ECO:0007669"/>
    <property type="project" value="InterPro"/>
</dbReference>
<keyword evidence="4" id="KW-0547">Nucleotide-binding</keyword>
<proteinExistence type="inferred from homology"/>
<dbReference type="PROSITE" id="PS51192">
    <property type="entry name" value="HELICASE_ATP_BIND_1"/>
    <property type="match status" value="1"/>
</dbReference>
<keyword evidence="12" id="KW-0742">SOS response</keyword>
<dbReference type="GO" id="GO:0005737">
    <property type="term" value="C:cytoplasm"/>
    <property type="evidence" value="ECO:0007669"/>
    <property type="project" value="UniProtKB-SubCell"/>
</dbReference>
<evidence type="ECO:0000256" key="11">
    <source>
        <dbReference type="ARBA" id="ARBA00029504"/>
    </source>
</evidence>
<dbReference type="RefSeq" id="WP_115585622.1">
    <property type="nucleotide sequence ID" value="NZ_CP025544.1"/>
</dbReference>
<evidence type="ECO:0000313" key="16">
    <source>
        <dbReference type="EMBL" id="AXK60607.1"/>
    </source>
</evidence>
<dbReference type="Pfam" id="PF12344">
    <property type="entry name" value="UvrB"/>
    <property type="match status" value="1"/>
</dbReference>
<evidence type="ECO:0000256" key="12">
    <source>
        <dbReference type="RuleBase" id="RU003587"/>
    </source>
</evidence>
<reference evidence="16 17" key="1">
    <citation type="submission" date="2017-12" db="EMBL/GenBank/DDBJ databases">
        <title>Chromulinavorax destructans is a abundant pathogen of dominant heterotrophic picoflagllates.</title>
        <authorList>
            <person name="Deeg C.M."/>
            <person name="Zimmer M."/>
            <person name="Suttle C.A."/>
        </authorList>
    </citation>
    <scope>NUCLEOTIDE SEQUENCE [LARGE SCALE GENOMIC DNA]</scope>
    <source>
        <strain evidence="16 17">SeV1</strain>
    </source>
</reference>
<keyword evidence="17" id="KW-1185">Reference proteome</keyword>
<dbReference type="Pfam" id="PF00271">
    <property type="entry name" value="Helicase_C"/>
    <property type="match status" value="1"/>
</dbReference>
<dbReference type="InterPro" id="IPR004807">
    <property type="entry name" value="UvrB"/>
</dbReference>
<dbReference type="InterPro" id="IPR036876">
    <property type="entry name" value="UVR_dom_sf"/>
</dbReference>
<evidence type="ECO:0000256" key="1">
    <source>
        <dbReference type="ARBA" id="ARBA00004496"/>
    </source>
</evidence>
<evidence type="ECO:0000256" key="8">
    <source>
        <dbReference type="ARBA" id="ARBA00022881"/>
    </source>
</evidence>
<feature type="domain" description="Helicase ATP-binding" evidence="14">
    <location>
        <begin position="22"/>
        <end position="179"/>
    </location>
</feature>
<dbReference type="GO" id="GO:0009380">
    <property type="term" value="C:excinuclease repair complex"/>
    <property type="evidence" value="ECO:0007669"/>
    <property type="project" value="InterPro"/>
</dbReference>
<organism evidence="16 17">
    <name type="scientific">Candidatus Chromulinivorax destructor</name>
    <dbReference type="NCBI Taxonomy" id="2066483"/>
    <lineage>
        <taxon>Bacteria</taxon>
        <taxon>Candidatus Babelota</taxon>
        <taxon>Candidatus Babeliae</taxon>
        <taxon>Candidatus Babeliales</taxon>
        <taxon>Candidatus Chromulinivoraceae</taxon>
        <taxon>Candidatus Chromulinivorax</taxon>
    </lineage>
</organism>
<keyword evidence="8 12" id="KW-0267">Excision nuclease</keyword>
<dbReference type="OrthoDB" id="9806651at2"/>
<dbReference type="EMBL" id="CP025544">
    <property type="protein sequence ID" value="AXK60607.1"/>
    <property type="molecule type" value="Genomic_DNA"/>
</dbReference>
<dbReference type="Pfam" id="PF04851">
    <property type="entry name" value="ResIII"/>
    <property type="match status" value="1"/>
</dbReference>
<dbReference type="Proteomes" id="UP000254834">
    <property type="component" value="Chromosome"/>
</dbReference>
<evidence type="ECO:0000256" key="7">
    <source>
        <dbReference type="ARBA" id="ARBA00022840"/>
    </source>
</evidence>
<dbReference type="SMART" id="SM00490">
    <property type="entry name" value="HELICc"/>
    <property type="match status" value="1"/>
</dbReference>
<evidence type="ECO:0000256" key="5">
    <source>
        <dbReference type="ARBA" id="ARBA00022763"/>
    </source>
</evidence>
<evidence type="ECO:0000259" key="15">
    <source>
        <dbReference type="PROSITE" id="PS51194"/>
    </source>
</evidence>
<dbReference type="InterPro" id="IPR041471">
    <property type="entry name" value="UvrB_inter"/>
</dbReference>
<keyword evidence="7" id="KW-0067">ATP-binding</keyword>
<dbReference type="InterPro" id="IPR024759">
    <property type="entry name" value="UvrB_YAD/RRR_dom"/>
</dbReference>
<keyword evidence="9 12" id="KW-0234">DNA repair</keyword>
<comment type="subunit">
    <text evidence="10 12">Forms a heterotetramer with UvrA during the search for lesions. Interacts with UvrC in an incision complex.</text>
</comment>
<dbReference type="PROSITE" id="PS50151">
    <property type="entry name" value="UVR"/>
    <property type="match status" value="1"/>
</dbReference>
<accession>A0A345ZBE0</accession>
<dbReference type="InterPro" id="IPR001943">
    <property type="entry name" value="UVR_dom"/>
</dbReference>
<name>A0A345ZBE0_9BACT</name>
<dbReference type="SUPFAM" id="SSF46600">
    <property type="entry name" value="C-terminal UvrC-binding domain of UvrB"/>
    <property type="match status" value="1"/>
</dbReference>
<dbReference type="PANTHER" id="PTHR24029">
    <property type="entry name" value="UVRABC SYSTEM PROTEIN B"/>
    <property type="match status" value="1"/>
</dbReference>
<dbReference type="InterPro" id="IPR006935">
    <property type="entry name" value="Helicase/UvrB_N"/>
</dbReference>
<dbReference type="Pfam" id="PF17757">
    <property type="entry name" value="UvrB_inter"/>
    <property type="match status" value="1"/>
</dbReference>
<dbReference type="NCBIfam" id="TIGR00631">
    <property type="entry name" value="uvrb"/>
    <property type="match status" value="1"/>
</dbReference>
<dbReference type="Gene3D" id="3.40.50.300">
    <property type="entry name" value="P-loop containing nucleotide triphosphate hydrolases"/>
    <property type="match status" value="3"/>
</dbReference>
<dbReference type="GO" id="GO:0009432">
    <property type="term" value="P:SOS response"/>
    <property type="evidence" value="ECO:0007669"/>
    <property type="project" value="UniProtKB-KW"/>
</dbReference>
<evidence type="ECO:0000256" key="9">
    <source>
        <dbReference type="ARBA" id="ARBA00023204"/>
    </source>
</evidence>
<comment type="subcellular location">
    <subcellularLocation>
        <location evidence="1 12">Cytoplasm</location>
    </subcellularLocation>
</comment>
<evidence type="ECO:0000256" key="10">
    <source>
        <dbReference type="ARBA" id="ARBA00026033"/>
    </source>
</evidence>
<evidence type="ECO:0000256" key="6">
    <source>
        <dbReference type="ARBA" id="ARBA00022769"/>
    </source>
</evidence>
<keyword evidence="5 12" id="KW-0227">DNA damage</keyword>
<dbReference type="GO" id="GO:0004518">
    <property type="term" value="F:nuclease activity"/>
    <property type="evidence" value="ECO:0007669"/>
    <property type="project" value="UniProtKB-KW"/>
</dbReference>
<dbReference type="InterPro" id="IPR001650">
    <property type="entry name" value="Helicase_C-like"/>
</dbReference>
<dbReference type="NCBIfam" id="NF003673">
    <property type="entry name" value="PRK05298.1"/>
    <property type="match status" value="1"/>
</dbReference>
<keyword evidence="6 12" id="KW-0228">DNA excision</keyword>
<comment type="similarity">
    <text evidence="2 12">Belongs to the UvrB family.</text>
</comment>
<dbReference type="Pfam" id="PF02151">
    <property type="entry name" value="UVR"/>
    <property type="match status" value="1"/>
</dbReference>
<dbReference type="GO" id="GO:0016887">
    <property type="term" value="F:ATP hydrolysis activity"/>
    <property type="evidence" value="ECO:0007669"/>
    <property type="project" value="InterPro"/>
</dbReference>
<evidence type="ECO:0000256" key="3">
    <source>
        <dbReference type="ARBA" id="ARBA00022490"/>
    </source>
</evidence>
<dbReference type="GO" id="GO:0005524">
    <property type="term" value="F:ATP binding"/>
    <property type="evidence" value="ECO:0007669"/>
    <property type="project" value="UniProtKB-KW"/>
</dbReference>
<feature type="domain" description="Helicase C-terminal" evidence="15">
    <location>
        <begin position="424"/>
        <end position="586"/>
    </location>
</feature>
<dbReference type="SUPFAM" id="SSF52540">
    <property type="entry name" value="P-loop containing nucleoside triphosphate hydrolases"/>
    <property type="match status" value="2"/>
</dbReference>
<evidence type="ECO:0000256" key="2">
    <source>
        <dbReference type="ARBA" id="ARBA00008533"/>
    </source>
</evidence>
<feature type="domain" description="UVR" evidence="13">
    <location>
        <begin position="620"/>
        <end position="655"/>
    </location>
</feature>
<dbReference type="KEGG" id="cdes:C0J27_02510"/>
<dbReference type="Gene3D" id="4.10.860.10">
    <property type="entry name" value="UVR domain"/>
    <property type="match status" value="1"/>
</dbReference>
<evidence type="ECO:0000259" key="14">
    <source>
        <dbReference type="PROSITE" id="PS51192"/>
    </source>
</evidence>
<sequence length="656" mass="74547">MSVFKLHLPFQPSGDQPAAIEKLQQGLGKPSTLLGVTGSGKTFTIANVIAAQDKPVIVLSPNKTLAGQLYEEFSLFFPENKVCYFVSYYDYYQPESYLPAQDIYIAKETKINDEIERLRVEAAASIMQRKDVIIIASISCIYSLGNPQDFKEMAISLSVGVKIGRKELINKLLSILYTRNEVDKRSGTFQVYGNSIEIHVPYQKKKKLRIELFGDEIESISWIDKINNNVLNLVDQEVIFPAKNFVTTEAKKRTAITSIKQELQEYVATLENQQYADRIQQRVAYDIEMLEQTGTCPGIENYSTHFDGRVSGQAPYCLFDFFNEDGFLLVIDESHIAIPQMGAMYKGDKARKKSLIDFGFRLPSAYDNRPLKFEESERFLKNVIYVSATPGKYEAEHSAQIVEQIIRPTGLLDPIIDLHSRTNQIQNLVEQINATSAKGFRTLVTVLTKKMAEELAFFLEEKQIKVCYLHCDLKTPQRTDLLQKLRLGIFDCLVGVNLLREGLDLPEVAFVAVMDADIEGFLRDRRSLIQIIGRAARNTESIVRLYADKVTPSMDFAIKETARRREIQDTYNQEHGIIPTTVIRDVTTSISSLSADIAKSSKYLQKQAKKEIKLTAQEMQYQIVELEIAMQQAAQKLDFETAIALRQQWQLLKSKL</sequence>
<dbReference type="SMART" id="SM00487">
    <property type="entry name" value="DEXDc"/>
    <property type="match status" value="1"/>
</dbReference>
<protein>
    <recommendedName>
        <fullName evidence="11 12">UvrABC system protein B</fullName>
    </recommendedName>
</protein>
<dbReference type="InterPro" id="IPR014001">
    <property type="entry name" value="Helicase_ATP-bd"/>
</dbReference>
<evidence type="ECO:0000313" key="17">
    <source>
        <dbReference type="Proteomes" id="UP000254834"/>
    </source>
</evidence>